<reference evidence="1" key="2">
    <citation type="journal article" date="2015" name="Fish Shellfish Immunol.">
        <title>Early steps in the European eel (Anguilla anguilla)-Vibrio vulnificus interaction in the gills: Role of the RtxA13 toxin.</title>
        <authorList>
            <person name="Callol A."/>
            <person name="Pajuelo D."/>
            <person name="Ebbesson L."/>
            <person name="Teles M."/>
            <person name="MacKenzie S."/>
            <person name="Amaro C."/>
        </authorList>
    </citation>
    <scope>NUCLEOTIDE SEQUENCE</scope>
</reference>
<proteinExistence type="predicted"/>
<organism evidence="1">
    <name type="scientific">Anguilla anguilla</name>
    <name type="common">European freshwater eel</name>
    <name type="synonym">Muraena anguilla</name>
    <dbReference type="NCBI Taxonomy" id="7936"/>
    <lineage>
        <taxon>Eukaryota</taxon>
        <taxon>Metazoa</taxon>
        <taxon>Chordata</taxon>
        <taxon>Craniata</taxon>
        <taxon>Vertebrata</taxon>
        <taxon>Euteleostomi</taxon>
        <taxon>Actinopterygii</taxon>
        <taxon>Neopterygii</taxon>
        <taxon>Teleostei</taxon>
        <taxon>Anguilliformes</taxon>
        <taxon>Anguillidae</taxon>
        <taxon>Anguilla</taxon>
    </lineage>
</organism>
<dbReference type="AlphaFoldDB" id="A0A0E9TJ89"/>
<dbReference type="EMBL" id="GBXM01055040">
    <property type="protein sequence ID" value="JAH53537.1"/>
    <property type="molecule type" value="Transcribed_RNA"/>
</dbReference>
<evidence type="ECO:0000313" key="1">
    <source>
        <dbReference type="EMBL" id="JAH53537.1"/>
    </source>
</evidence>
<protein>
    <submittedName>
        <fullName evidence="1">Uncharacterized protein</fullName>
    </submittedName>
</protein>
<accession>A0A0E9TJ89</accession>
<sequence>MKALVMLNICSCDEGRYVSAYLTKLTLEPLQRFFEGVPHSRPHPPDAGRALQEWILTHPSANKIKFT</sequence>
<name>A0A0E9TJ89_ANGAN</name>
<reference evidence="1" key="1">
    <citation type="submission" date="2014-11" db="EMBL/GenBank/DDBJ databases">
        <authorList>
            <person name="Amaro Gonzalez C."/>
        </authorList>
    </citation>
    <scope>NUCLEOTIDE SEQUENCE</scope>
</reference>